<comment type="caution">
    <text evidence="1">The sequence shown here is derived from an EMBL/GenBank/DDBJ whole genome shotgun (WGS) entry which is preliminary data.</text>
</comment>
<organism evidence="1 2">
    <name type="scientific">Paramecium sonneborni</name>
    <dbReference type="NCBI Taxonomy" id="65129"/>
    <lineage>
        <taxon>Eukaryota</taxon>
        <taxon>Sar</taxon>
        <taxon>Alveolata</taxon>
        <taxon>Ciliophora</taxon>
        <taxon>Intramacronucleata</taxon>
        <taxon>Oligohymenophorea</taxon>
        <taxon>Peniculida</taxon>
        <taxon>Parameciidae</taxon>
        <taxon>Paramecium</taxon>
    </lineage>
</organism>
<evidence type="ECO:0000313" key="1">
    <source>
        <dbReference type="EMBL" id="CAD8131355.1"/>
    </source>
</evidence>
<protein>
    <submittedName>
        <fullName evidence="1">Uncharacterized protein</fullName>
    </submittedName>
</protein>
<dbReference type="AlphaFoldDB" id="A0A8S1RWS4"/>
<name>A0A8S1RWS4_9CILI</name>
<evidence type="ECO:0000313" key="2">
    <source>
        <dbReference type="Proteomes" id="UP000692954"/>
    </source>
</evidence>
<keyword evidence="2" id="KW-1185">Reference proteome</keyword>
<gene>
    <name evidence="1" type="ORF">PSON_ATCC_30995.1.T5020001</name>
</gene>
<dbReference type="Proteomes" id="UP000692954">
    <property type="component" value="Unassembled WGS sequence"/>
</dbReference>
<accession>A0A8S1RWS4</accession>
<dbReference type="EMBL" id="CAJJDN010000502">
    <property type="protein sequence ID" value="CAD8131355.1"/>
    <property type="molecule type" value="Genomic_DNA"/>
</dbReference>
<proteinExistence type="predicted"/>
<sequence>MQFTKLQEKKILLKFTFELQSMMHLYAQRYRSFMKIFNNQKYLWIQIIHLLMLPRFSKEGQKIIQKELNLELLY</sequence>
<reference evidence="1" key="1">
    <citation type="submission" date="2021-01" db="EMBL/GenBank/DDBJ databases">
        <authorList>
            <consortium name="Genoscope - CEA"/>
            <person name="William W."/>
        </authorList>
    </citation>
    <scope>NUCLEOTIDE SEQUENCE</scope>
</reference>